<dbReference type="Gene3D" id="3.40.50.1820">
    <property type="entry name" value="alpha/beta hydrolase"/>
    <property type="match status" value="1"/>
</dbReference>
<dbReference type="PANTHER" id="PTHR22946">
    <property type="entry name" value="DIENELACTONE HYDROLASE DOMAIN-CONTAINING PROTEIN-RELATED"/>
    <property type="match status" value="1"/>
</dbReference>
<dbReference type="Proteomes" id="UP001193081">
    <property type="component" value="Unassembled WGS sequence"/>
</dbReference>
<dbReference type="InterPro" id="IPR029058">
    <property type="entry name" value="AB_hydrolase_fold"/>
</dbReference>
<dbReference type="InterPro" id="IPR001375">
    <property type="entry name" value="Peptidase_S9_cat"/>
</dbReference>
<dbReference type="PANTHER" id="PTHR22946:SF9">
    <property type="entry name" value="POLYKETIDE TRANSFERASE AF380"/>
    <property type="match status" value="1"/>
</dbReference>
<feature type="domain" description="Peptidase S9 prolyl oligopeptidase catalytic" evidence="2">
    <location>
        <begin position="180"/>
        <end position="376"/>
    </location>
</feature>
<proteinExistence type="predicted"/>
<keyword evidence="4" id="KW-1185">Reference proteome</keyword>
<dbReference type="Pfam" id="PF00326">
    <property type="entry name" value="Peptidase_S9"/>
    <property type="match status" value="1"/>
</dbReference>
<evidence type="ECO:0000313" key="3">
    <source>
        <dbReference type="EMBL" id="MBP1465522.1"/>
    </source>
</evidence>
<evidence type="ECO:0000256" key="1">
    <source>
        <dbReference type="ARBA" id="ARBA00022801"/>
    </source>
</evidence>
<comment type="caution">
    <text evidence="3">The sequence shown here is derived from an EMBL/GenBank/DDBJ whole genome shotgun (WGS) entry which is preliminary data.</text>
</comment>
<sequence>MSMFSDRWFASARYLLLLLLSLAMLVACTGQPVGSAPPVATAPPARTATPVATVTPVATAAPAPTATSMATVTPMATATPAPTATPVPTATPDPVAGLTIPALRALRYGAGELVIGERYASGPGYTTYRITYPSVDGLRLTGLLHLPDGTGPFPVLIANRGYIAPERYQPGMDSRVFSDYAAQRGYLVVAPDYRGYGGGDAGPNAFYTGYYLDVLSLIPLVQRLPMAREGKVGMWGHSRGASITVAALTISDQLAAAVVYAPAPADLAVDYARRFQQSGGDPGTETWPFPPERDPDAYARVSPLTYLGATQAPVMLHHGTADTTVASSASIAIAETLRAAGKDVTLHLYEAGPHTLTGAQEQLYLERSLTFFDQHLRVLDTNEN</sequence>
<accession>A0ABS4D7V8</accession>
<dbReference type="PROSITE" id="PS51257">
    <property type="entry name" value="PROKAR_LIPOPROTEIN"/>
    <property type="match status" value="1"/>
</dbReference>
<dbReference type="EMBL" id="SIJK02000009">
    <property type="protein sequence ID" value="MBP1465522.1"/>
    <property type="molecule type" value="Genomic_DNA"/>
</dbReference>
<organism evidence="3 4">
    <name type="scientific">Candidatus Chloroploca mongolica</name>
    <dbReference type="NCBI Taxonomy" id="2528176"/>
    <lineage>
        <taxon>Bacteria</taxon>
        <taxon>Bacillati</taxon>
        <taxon>Chloroflexota</taxon>
        <taxon>Chloroflexia</taxon>
        <taxon>Chloroflexales</taxon>
        <taxon>Chloroflexineae</taxon>
        <taxon>Oscillochloridaceae</taxon>
        <taxon>Candidatus Chloroploca</taxon>
    </lineage>
</organism>
<name>A0ABS4D7V8_9CHLR</name>
<protein>
    <submittedName>
        <fullName evidence="3">Prolyl oligopeptidase family serine peptidase</fullName>
    </submittedName>
</protein>
<reference evidence="3 4" key="1">
    <citation type="submission" date="2021-03" db="EMBL/GenBank/DDBJ databases">
        <authorList>
            <person name="Grouzdev D.S."/>
        </authorList>
    </citation>
    <scope>NUCLEOTIDE SEQUENCE [LARGE SCALE GENOMIC DNA]</scope>
    <source>
        <strain evidence="3 4">M50-1</strain>
    </source>
</reference>
<keyword evidence="1" id="KW-0378">Hydrolase</keyword>
<gene>
    <name evidence="3" type="ORF">EYB53_007370</name>
</gene>
<dbReference type="InterPro" id="IPR050261">
    <property type="entry name" value="FrsA_esterase"/>
</dbReference>
<evidence type="ECO:0000259" key="2">
    <source>
        <dbReference type="Pfam" id="PF00326"/>
    </source>
</evidence>
<dbReference type="SUPFAM" id="SSF53474">
    <property type="entry name" value="alpha/beta-Hydrolases"/>
    <property type="match status" value="1"/>
</dbReference>
<evidence type="ECO:0000313" key="4">
    <source>
        <dbReference type="Proteomes" id="UP001193081"/>
    </source>
</evidence>